<reference evidence="2 3" key="1">
    <citation type="journal article" date="2022" name="Int. J. Syst. Evol. Microbiol.">
        <title>Pseudomonas aegrilactucae sp. nov. and Pseudomonas morbosilactucae sp. nov., pathogens causing bacterial rot of lettuce in Japan.</title>
        <authorList>
            <person name="Sawada H."/>
            <person name="Fujikawa T."/>
            <person name="Satou M."/>
        </authorList>
    </citation>
    <scope>NUCLEOTIDE SEQUENCE [LARGE SCALE GENOMIC DNA]</scope>
    <source>
        <strain evidence="2 3">MAFF 302030</strain>
    </source>
</reference>
<keyword evidence="1" id="KW-0812">Transmembrane</keyword>
<feature type="transmembrane region" description="Helical" evidence="1">
    <location>
        <begin position="85"/>
        <end position="105"/>
    </location>
</feature>
<feature type="transmembrane region" description="Helical" evidence="1">
    <location>
        <begin position="51"/>
        <end position="73"/>
    </location>
</feature>
<evidence type="ECO:0000313" key="2">
    <source>
        <dbReference type="EMBL" id="MCK9800296.1"/>
    </source>
</evidence>
<reference evidence="2 3" key="2">
    <citation type="journal article" date="2023" name="Plant Pathol.">
        <title>Dismantling and reorganizing Pseudomonas marginalis sensu#lato.</title>
        <authorList>
            <person name="Sawada H."/>
            <person name="Fujikawa T."/>
            <person name="Satou M."/>
        </authorList>
    </citation>
    <scope>NUCLEOTIDE SEQUENCE [LARGE SCALE GENOMIC DNA]</scope>
    <source>
        <strain evidence="2 3">MAFF 302030</strain>
    </source>
</reference>
<dbReference type="Proteomes" id="UP001155059">
    <property type="component" value="Unassembled WGS sequence"/>
</dbReference>
<keyword evidence="1" id="KW-0472">Membrane</keyword>
<dbReference type="RefSeq" id="WP_268266215.1">
    <property type="nucleotide sequence ID" value="NZ_JALQCW010000062.1"/>
</dbReference>
<evidence type="ECO:0000313" key="3">
    <source>
        <dbReference type="Proteomes" id="UP001155059"/>
    </source>
</evidence>
<protein>
    <submittedName>
        <fullName evidence="2">Uncharacterized protein</fullName>
    </submittedName>
</protein>
<keyword evidence="1" id="KW-1133">Transmembrane helix</keyword>
<organism evidence="2 3">
    <name type="scientific">Pseudomonas morbosilactucae</name>
    <dbReference type="NCBI Taxonomy" id="2938197"/>
    <lineage>
        <taxon>Bacteria</taxon>
        <taxon>Pseudomonadati</taxon>
        <taxon>Pseudomonadota</taxon>
        <taxon>Gammaproteobacteria</taxon>
        <taxon>Pseudomonadales</taxon>
        <taxon>Pseudomonadaceae</taxon>
        <taxon>Pseudomonas</taxon>
    </lineage>
</organism>
<feature type="transmembrane region" description="Helical" evidence="1">
    <location>
        <begin position="12"/>
        <end position="36"/>
    </location>
</feature>
<gene>
    <name evidence="2" type="ORF">M1B34_22030</name>
</gene>
<proteinExistence type="predicted"/>
<dbReference type="AlphaFoldDB" id="A0A9X1YYA6"/>
<evidence type="ECO:0000256" key="1">
    <source>
        <dbReference type="SAM" id="Phobius"/>
    </source>
</evidence>
<accession>A0A9X1YYA6</accession>
<name>A0A9X1YYA6_9PSED</name>
<sequence>MITRLQTLKLLQIAIALPAYTVPASTTVAFTLWFVITSTMSLFTAHSMTGWGWILLWLVLLLFSQWACWSIFADALEDRPSVRHLPLLLLGVLLTLVVGLSAWILFHIGLIWLMCGSQGIAAGVLLLINWLRKKPQAGDMFSP</sequence>
<dbReference type="EMBL" id="JALQCW010000062">
    <property type="protein sequence ID" value="MCK9800296.1"/>
    <property type="molecule type" value="Genomic_DNA"/>
</dbReference>
<feature type="transmembrane region" description="Helical" evidence="1">
    <location>
        <begin position="111"/>
        <end position="131"/>
    </location>
</feature>
<comment type="caution">
    <text evidence="2">The sequence shown here is derived from an EMBL/GenBank/DDBJ whole genome shotgun (WGS) entry which is preliminary data.</text>
</comment>